<reference evidence="3" key="1">
    <citation type="submission" date="2017-02" db="UniProtKB">
        <authorList>
            <consortium name="WormBaseParasite"/>
        </authorList>
    </citation>
    <scope>IDENTIFICATION</scope>
</reference>
<evidence type="ECO:0000313" key="2">
    <source>
        <dbReference type="Proteomes" id="UP000280834"/>
    </source>
</evidence>
<keyword evidence="2" id="KW-1185">Reference proteome</keyword>
<protein>
    <submittedName>
        <fullName evidence="3">Secreted protein</fullName>
    </submittedName>
</protein>
<evidence type="ECO:0000313" key="3">
    <source>
        <dbReference type="WBParaSite" id="BTMF_0000528301-mRNA-1"/>
    </source>
</evidence>
<accession>A0A0R3QFY5</accession>
<dbReference type="WBParaSite" id="BTMF_0000528301-mRNA-1">
    <property type="protein sequence ID" value="BTMF_0000528301-mRNA-1"/>
    <property type="gene ID" value="BTMF_0000528301"/>
</dbReference>
<reference evidence="1 2" key="2">
    <citation type="submission" date="2018-11" db="EMBL/GenBank/DDBJ databases">
        <authorList>
            <consortium name="Pathogen Informatics"/>
        </authorList>
    </citation>
    <scope>NUCLEOTIDE SEQUENCE [LARGE SCALE GENOMIC DNA]</scope>
</reference>
<gene>
    <name evidence="1" type="ORF">BTMF_LOCUS4569</name>
</gene>
<sequence>MGGGGRCGWGGCRGTLVLLDLATKATEAVAAQHSWDLAFSRGISMSFQALFGTIGLVDRLRRRAPRLKFLRELN</sequence>
<organism evidence="3">
    <name type="scientific">Brugia timori</name>
    <dbReference type="NCBI Taxonomy" id="42155"/>
    <lineage>
        <taxon>Eukaryota</taxon>
        <taxon>Metazoa</taxon>
        <taxon>Ecdysozoa</taxon>
        <taxon>Nematoda</taxon>
        <taxon>Chromadorea</taxon>
        <taxon>Rhabditida</taxon>
        <taxon>Spirurina</taxon>
        <taxon>Spiruromorpha</taxon>
        <taxon>Filarioidea</taxon>
        <taxon>Onchocercidae</taxon>
        <taxon>Brugia</taxon>
    </lineage>
</organism>
<dbReference type="AlphaFoldDB" id="A0A0R3QFY5"/>
<proteinExistence type="predicted"/>
<dbReference type="Proteomes" id="UP000280834">
    <property type="component" value="Unassembled WGS sequence"/>
</dbReference>
<dbReference type="EMBL" id="UZAG01004564">
    <property type="protein sequence ID" value="VDO17003.1"/>
    <property type="molecule type" value="Genomic_DNA"/>
</dbReference>
<name>A0A0R3QFY5_9BILA</name>
<evidence type="ECO:0000313" key="1">
    <source>
        <dbReference type="EMBL" id="VDO17003.1"/>
    </source>
</evidence>